<feature type="compositionally biased region" description="Low complexity" evidence="1">
    <location>
        <begin position="50"/>
        <end position="106"/>
    </location>
</feature>
<dbReference type="AlphaFoldDB" id="A0A4Z1PBZ9"/>
<feature type="region of interest" description="Disordered" evidence="1">
    <location>
        <begin position="1"/>
        <end position="21"/>
    </location>
</feature>
<feature type="region of interest" description="Disordered" evidence="1">
    <location>
        <begin position="40"/>
        <end position="109"/>
    </location>
</feature>
<evidence type="ECO:0000256" key="1">
    <source>
        <dbReference type="SAM" id="MobiDB-lite"/>
    </source>
</evidence>
<organism evidence="2 3">
    <name type="scientific">Venturia nashicola</name>
    <dbReference type="NCBI Taxonomy" id="86259"/>
    <lineage>
        <taxon>Eukaryota</taxon>
        <taxon>Fungi</taxon>
        <taxon>Dikarya</taxon>
        <taxon>Ascomycota</taxon>
        <taxon>Pezizomycotina</taxon>
        <taxon>Dothideomycetes</taxon>
        <taxon>Pleosporomycetidae</taxon>
        <taxon>Venturiales</taxon>
        <taxon>Venturiaceae</taxon>
        <taxon>Venturia</taxon>
    </lineage>
</organism>
<name>A0A4Z1PBZ9_9PEZI</name>
<evidence type="ECO:0000313" key="2">
    <source>
        <dbReference type="EMBL" id="TID22716.1"/>
    </source>
</evidence>
<keyword evidence="3" id="KW-1185">Reference proteome</keyword>
<reference evidence="2 3" key="1">
    <citation type="submission" date="2019-04" db="EMBL/GenBank/DDBJ databases">
        <title>High contiguity whole genome sequence and gene annotation resource for two Venturia nashicola isolates.</title>
        <authorList>
            <person name="Prokchorchik M."/>
            <person name="Won K."/>
            <person name="Lee Y."/>
            <person name="Choi E.D."/>
            <person name="Segonzac C."/>
            <person name="Sohn K.H."/>
        </authorList>
    </citation>
    <scope>NUCLEOTIDE SEQUENCE [LARGE SCALE GENOMIC DNA]</scope>
    <source>
        <strain evidence="2 3">PRI2</strain>
    </source>
</reference>
<dbReference type="STRING" id="86259.A0A4Z1PBZ9"/>
<dbReference type="Proteomes" id="UP000298493">
    <property type="component" value="Unassembled WGS sequence"/>
</dbReference>
<gene>
    <name evidence="2" type="ORF">E6O75_ATG01890</name>
</gene>
<accession>A0A4Z1PBZ9</accession>
<comment type="caution">
    <text evidence="2">The sequence shown here is derived from an EMBL/GenBank/DDBJ whole genome shotgun (WGS) entry which is preliminary data.</text>
</comment>
<sequence length="133" mass="14502">MMAQRLTRLFGPAPTSERLPRSAYPALALNLEPQFFRALPSAADLHPGLQPSSKQPSSKQPSSKQPSSKQPSSKQPSSKQPSSKQPSSKQPSSKQPSSKQPSTKQTSRLKYTGILMNFALITIATQKTHNCSR</sequence>
<proteinExistence type="predicted"/>
<dbReference type="EMBL" id="SNSC02000007">
    <property type="protein sequence ID" value="TID22716.1"/>
    <property type="molecule type" value="Genomic_DNA"/>
</dbReference>
<evidence type="ECO:0000313" key="3">
    <source>
        <dbReference type="Proteomes" id="UP000298493"/>
    </source>
</evidence>
<protein>
    <submittedName>
        <fullName evidence="2">LPXTG cell wall anchor domain-containing protein</fullName>
    </submittedName>
</protein>